<proteinExistence type="predicted"/>
<organism evidence="1">
    <name type="scientific">Arion vulgaris</name>
    <dbReference type="NCBI Taxonomy" id="1028688"/>
    <lineage>
        <taxon>Eukaryota</taxon>
        <taxon>Metazoa</taxon>
        <taxon>Spiralia</taxon>
        <taxon>Lophotrochozoa</taxon>
        <taxon>Mollusca</taxon>
        <taxon>Gastropoda</taxon>
        <taxon>Heterobranchia</taxon>
        <taxon>Euthyneura</taxon>
        <taxon>Panpulmonata</taxon>
        <taxon>Eupulmonata</taxon>
        <taxon>Stylommatophora</taxon>
        <taxon>Helicina</taxon>
        <taxon>Arionoidea</taxon>
        <taxon>Arionidae</taxon>
        <taxon>Arion</taxon>
    </lineage>
</organism>
<name>A0A0B7BJ58_9EUPU</name>
<reference evidence="1" key="1">
    <citation type="submission" date="2014-12" db="EMBL/GenBank/DDBJ databases">
        <title>Insight into the proteome of Arion vulgaris.</title>
        <authorList>
            <person name="Aradska J."/>
            <person name="Bulat T."/>
            <person name="Smidak R."/>
            <person name="Sarate P."/>
            <person name="Gangsoo J."/>
            <person name="Sialana F."/>
            <person name="Bilban M."/>
            <person name="Lubec G."/>
        </authorList>
    </citation>
    <scope>NUCLEOTIDE SEQUENCE</scope>
    <source>
        <tissue evidence="1">Skin</tissue>
    </source>
</reference>
<dbReference type="AlphaFoldDB" id="A0A0B7BJ58"/>
<accession>A0A0B7BJ58</accession>
<protein>
    <submittedName>
        <fullName evidence="1">Uncharacterized protein</fullName>
    </submittedName>
</protein>
<evidence type="ECO:0000313" key="2">
    <source>
        <dbReference type="EMBL" id="CEK92207.1"/>
    </source>
</evidence>
<dbReference type="EMBL" id="HACG01045342">
    <property type="protein sequence ID" value="CEK92207.1"/>
    <property type="molecule type" value="Transcribed_RNA"/>
</dbReference>
<evidence type="ECO:0000313" key="1">
    <source>
        <dbReference type="EMBL" id="CEK92205.1"/>
    </source>
</evidence>
<sequence>MIFIYLKHKPNEIKTDQREQRKTVQTETRNTKTIIECVQRITAVQRKYRRFTAVMKYSRVVHKIKDQRTSRNCRE</sequence>
<dbReference type="EMBL" id="HACG01045340">
    <property type="protein sequence ID" value="CEK92205.1"/>
    <property type="molecule type" value="Transcribed_RNA"/>
</dbReference>
<gene>
    <name evidence="1" type="primary">ORF187116</name>
    <name evidence="2" type="synonym">ORF187130</name>
</gene>